<dbReference type="Proteomes" id="UP001303587">
    <property type="component" value="Chromosome"/>
</dbReference>
<dbReference type="AlphaFoldDB" id="A0AA96V681"/>
<organism evidence="4 5">
    <name type="scientific">Methanolapillus millepedarum</name>
    <dbReference type="NCBI Taxonomy" id="3028296"/>
    <lineage>
        <taxon>Archaea</taxon>
        <taxon>Methanobacteriati</taxon>
        <taxon>Methanobacteriota</taxon>
        <taxon>Stenosarchaea group</taxon>
        <taxon>Methanomicrobia</taxon>
        <taxon>Methanosarcinales</taxon>
        <taxon>Methanosarcinaceae</taxon>
        <taxon>Methanolapillus</taxon>
    </lineage>
</organism>
<dbReference type="PANTHER" id="PTHR22809:SF5">
    <property type="entry name" value="TRNA N(3)-METHYLCYTIDINE METHYLTRANSFERASE METTL6"/>
    <property type="match status" value="1"/>
</dbReference>
<dbReference type="PANTHER" id="PTHR22809">
    <property type="entry name" value="METHYLTRANSFERASE-RELATED"/>
    <property type="match status" value="1"/>
</dbReference>
<sequence length="225" mass="25750">MSGKKDVDAWDLEYTHLEWGGVSDAAWIKQRLLPGRVLLDAGCGTGRYVKEFFPANTCFALDFSKQAVFRSAESTASFYGRLSAKKKETVFPEFIIGDIAHLPFSGGFDTILCLGVLQHLTANARKTAVSEFFRVLQPKGLVFFEAFGTRDMRFGSEQQNESPEPNSFVRQNGIFYHYFEENEVIELFEKNGFETVEIKSVEKEKKYDGKTYIRHHIRGVFEKRQ</sequence>
<keyword evidence="1" id="KW-0489">Methyltransferase</keyword>
<evidence type="ECO:0000313" key="5">
    <source>
        <dbReference type="Proteomes" id="UP001303587"/>
    </source>
</evidence>
<evidence type="ECO:0000256" key="1">
    <source>
        <dbReference type="ARBA" id="ARBA00022603"/>
    </source>
</evidence>
<accession>A0AA96V681</accession>
<proteinExistence type="predicted"/>
<dbReference type="GO" id="GO:0140640">
    <property type="term" value="F:catalytic activity, acting on a nucleic acid"/>
    <property type="evidence" value="ECO:0007669"/>
    <property type="project" value="UniProtKB-ARBA"/>
</dbReference>
<evidence type="ECO:0000313" key="4">
    <source>
        <dbReference type="EMBL" id="WNY25863.1"/>
    </source>
</evidence>
<evidence type="ECO:0000259" key="3">
    <source>
        <dbReference type="Pfam" id="PF08241"/>
    </source>
</evidence>
<reference evidence="4 5" key="1">
    <citation type="submission" date="2023-07" db="EMBL/GenBank/DDBJ databases">
        <title>Closed genoem sequence of Methanosarcinaceae archaeon Ac7.</title>
        <authorList>
            <person name="Poehlein A."/>
            <person name="Protasov E."/>
            <person name="Platt K."/>
            <person name="Reeh H."/>
            <person name="Daniel R."/>
            <person name="Brune A."/>
        </authorList>
    </citation>
    <scope>NUCLEOTIDE SEQUENCE [LARGE SCALE GENOMIC DNA]</scope>
    <source>
        <strain evidence="4 5">Ac7</strain>
    </source>
</reference>
<keyword evidence="5" id="KW-1185">Reference proteome</keyword>
<dbReference type="CDD" id="cd02440">
    <property type="entry name" value="AdoMet_MTases"/>
    <property type="match status" value="1"/>
</dbReference>
<dbReference type="GO" id="GO:0008757">
    <property type="term" value="F:S-adenosylmethionine-dependent methyltransferase activity"/>
    <property type="evidence" value="ECO:0007669"/>
    <property type="project" value="InterPro"/>
</dbReference>
<dbReference type="Pfam" id="PF08241">
    <property type="entry name" value="Methyltransf_11"/>
    <property type="match status" value="1"/>
</dbReference>
<dbReference type="EMBL" id="CP131060">
    <property type="protein sequence ID" value="WNY25863.1"/>
    <property type="molecule type" value="Genomic_DNA"/>
</dbReference>
<dbReference type="Gene3D" id="3.40.50.150">
    <property type="entry name" value="Vaccinia Virus protein VP39"/>
    <property type="match status" value="1"/>
</dbReference>
<feature type="domain" description="Methyltransferase type 11" evidence="3">
    <location>
        <begin position="39"/>
        <end position="144"/>
    </location>
</feature>
<dbReference type="SUPFAM" id="SSF53335">
    <property type="entry name" value="S-adenosyl-L-methionine-dependent methyltransferases"/>
    <property type="match status" value="1"/>
</dbReference>
<dbReference type="RefSeq" id="WP_338102211.1">
    <property type="nucleotide sequence ID" value="NZ_CP131060.1"/>
</dbReference>
<dbReference type="InterPro" id="IPR029063">
    <property type="entry name" value="SAM-dependent_MTases_sf"/>
</dbReference>
<keyword evidence="2" id="KW-0808">Transferase</keyword>
<dbReference type="GO" id="GO:0032259">
    <property type="term" value="P:methylation"/>
    <property type="evidence" value="ECO:0007669"/>
    <property type="project" value="UniProtKB-KW"/>
</dbReference>
<gene>
    <name evidence="4" type="ORF">MsAc7_14270</name>
</gene>
<protein>
    <recommendedName>
        <fullName evidence="3">Methyltransferase type 11 domain-containing protein</fullName>
    </recommendedName>
</protein>
<evidence type="ECO:0000256" key="2">
    <source>
        <dbReference type="ARBA" id="ARBA00022679"/>
    </source>
</evidence>
<dbReference type="InterPro" id="IPR026113">
    <property type="entry name" value="METTL2/6/8-like"/>
</dbReference>
<dbReference type="InterPro" id="IPR013216">
    <property type="entry name" value="Methyltransf_11"/>
</dbReference>
<dbReference type="GeneID" id="89230527"/>
<name>A0AA96V681_9EURY</name>